<dbReference type="InterPro" id="IPR045565">
    <property type="entry name" value="Phage_capsid_2"/>
</dbReference>
<sequence>MADTAFMNMYRQEFIAGFEQHVSLLRETVTTEAQIQGNQCIFLVADSGSATAVTRGVNGLIPARGDNLTQNTCVLSEWHDLVRKTGFNVFASQGNQRQIMQMTSMGVLNRKIDNQIITELNTGTITIGSSTTLPSVSLFQNGRVKLSNASVPWDSNITLLCQPSFLAYLEQAPEFTNAQYVNLRPYAGQEPSWRDQPMAYRWRNALIVEHPGLPGKGTSSEKSFLYHKTAIGQAADKAGLKTPIGYNEEQDYSWARASMFMGAKMLQNAGVVVITADGSAYA</sequence>
<gene>
    <name evidence="1" type="ORF">UFOVP1670_20</name>
</gene>
<organism evidence="1">
    <name type="scientific">uncultured Caudovirales phage</name>
    <dbReference type="NCBI Taxonomy" id="2100421"/>
    <lineage>
        <taxon>Viruses</taxon>
        <taxon>Duplodnaviria</taxon>
        <taxon>Heunggongvirae</taxon>
        <taxon>Uroviricota</taxon>
        <taxon>Caudoviricetes</taxon>
        <taxon>Peduoviridae</taxon>
        <taxon>Maltschvirus</taxon>
        <taxon>Maltschvirus maltsch</taxon>
    </lineage>
</organism>
<proteinExistence type="predicted"/>
<protein>
    <submittedName>
        <fullName evidence="1">Uncharacterized protein</fullName>
    </submittedName>
</protein>
<evidence type="ECO:0000313" key="1">
    <source>
        <dbReference type="EMBL" id="CAB4223318.1"/>
    </source>
</evidence>
<dbReference type="EMBL" id="LR797531">
    <property type="protein sequence ID" value="CAB4223318.1"/>
    <property type="molecule type" value="Genomic_DNA"/>
</dbReference>
<reference evidence="1" key="1">
    <citation type="submission" date="2020-05" db="EMBL/GenBank/DDBJ databases">
        <authorList>
            <person name="Chiriac C."/>
            <person name="Salcher M."/>
            <person name="Ghai R."/>
            <person name="Kavagutti S V."/>
        </authorList>
    </citation>
    <scope>NUCLEOTIDE SEQUENCE</scope>
</reference>
<name>A0A6J5T706_9CAUD</name>
<accession>A0A6J5T706</accession>
<dbReference type="Pfam" id="PF19821">
    <property type="entry name" value="Phage_capsid_2"/>
    <property type="match status" value="1"/>
</dbReference>